<dbReference type="AlphaFoldDB" id="A0A1H1G128"/>
<gene>
    <name evidence="8" type="ORF">SAMN04489764_3302</name>
</gene>
<dbReference type="Gene3D" id="3.30.565.10">
    <property type="entry name" value="Histidine kinase-like ATPase, C-terminal domain"/>
    <property type="match status" value="1"/>
</dbReference>
<evidence type="ECO:0000256" key="3">
    <source>
        <dbReference type="ARBA" id="ARBA00022679"/>
    </source>
</evidence>
<dbReference type="InterPro" id="IPR050482">
    <property type="entry name" value="Sensor_HK_TwoCompSys"/>
</dbReference>
<evidence type="ECO:0000256" key="4">
    <source>
        <dbReference type="ARBA" id="ARBA00022777"/>
    </source>
</evidence>
<comment type="catalytic activity">
    <reaction evidence="1">
        <text>ATP + protein L-histidine = ADP + protein N-phospho-L-histidine.</text>
        <dbReference type="EC" id="2.7.13.3"/>
    </reaction>
</comment>
<dbReference type="GO" id="GO:0004673">
    <property type="term" value="F:protein histidine kinase activity"/>
    <property type="evidence" value="ECO:0007669"/>
    <property type="project" value="UniProtKB-EC"/>
</dbReference>
<dbReference type="CDD" id="cd16917">
    <property type="entry name" value="HATPase_UhpB-NarQ-NarX-like"/>
    <property type="match status" value="1"/>
</dbReference>
<dbReference type="InterPro" id="IPR036890">
    <property type="entry name" value="HATPase_C_sf"/>
</dbReference>
<dbReference type="PANTHER" id="PTHR24421">
    <property type="entry name" value="NITRATE/NITRITE SENSOR PROTEIN NARX-RELATED"/>
    <property type="match status" value="1"/>
</dbReference>
<dbReference type="STRING" id="35622.SAMN04489764_3302"/>
<dbReference type="GO" id="GO:0000160">
    <property type="term" value="P:phosphorelay signal transduction system"/>
    <property type="evidence" value="ECO:0007669"/>
    <property type="project" value="UniProtKB-KW"/>
</dbReference>
<evidence type="ECO:0000313" key="9">
    <source>
        <dbReference type="Proteomes" id="UP000217103"/>
    </source>
</evidence>
<evidence type="ECO:0000256" key="6">
    <source>
        <dbReference type="SAM" id="MobiDB-lite"/>
    </source>
</evidence>
<feature type="domain" description="Histidine kinase/HSP90-like ATPase" evidence="7">
    <location>
        <begin position="42"/>
        <end position="134"/>
    </location>
</feature>
<organism evidence="8 9">
    <name type="scientific">Thermostaphylospora chromogena</name>
    <dbReference type="NCBI Taxonomy" id="35622"/>
    <lineage>
        <taxon>Bacteria</taxon>
        <taxon>Bacillati</taxon>
        <taxon>Actinomycetota</taxon>
        <taxon>Actinomycetes</taxon>
        <taxon>Streptosporangiales</taxon>
        <taxon>Thermomonosporaceae</taxon>
        <taxon>Thermostaphylospora</taxon>
    </lineage>
</organism>
<evidence type="ECO:0000256" key="5">
    <source>
        <dbReference type="ARBA" id="ARBA00023012"/>
    </source>
</evidence>
<dbReference type="OrthoDB" id="3542368at2"/>
<dbReference type="EC" id="2.7.13.3" evidence="2"/>
<dbReference type="Pfam" id="PF02518">
    <property type="entry name" value="HATPase_c"/>
    <property type="match status" value="1"/>
</dbReference>
<keyword evidence="5" id="KW-0902">Two-component regulatory system</keyword>
<proteinExistence type="predicted"/>
<accession>A0A1H1G128</accession>
<dbReference type="Proteomes" id="UP000217103">
    <property type="component" value="Unassembled WGS sequence"/>
</dbReference>
<dbReference type="PANTHER" id="PTHR24421:SF58">
    <property type="entry name" value="SIGNAL TRANSDUCTION HISTIDINE-PROTEIN KINASE_PHOSPHATASE UHPB"/>
    <property type="match status" value="1"/>
</dbReference>
<reference evidence="8 9" key="1">
    <citation type="submission" date="2016-10" db="EMBL/GenBank/DDBJ databases">
        <authorList>
            <person name="de Groot N.N."/>
        </authorList>
    </citation>
    <scope>NUCLEOTIDE SEQUENCE [LARGE SCALE GENOMIC DNA]</scope>
    <source>
        <strain evidence="8 9">DSM 43794</strain>
    </source>
</reference>
<dbReference type="EMBL" id="FNKK01000002">
    <property type="protein sequence ID" value="SDR06815.1"/>
    <property type="molecule type" value="Genomic_DNA"/>
</dbReference>
<dbReference type="PRINTS" id="PR00344">
    <property type="entry name" value="BCTRLSENSOR"/>
</dbReference>
<name>A0A1H1G128_9ACTN</name>
<dbReference type="InterPro" id="IPR004358">
    <property type="entry name" value="Sig_transdc_His_kin-like_C"/>
</dbReference>
<evidence type="ECO:0000313" key="8">
    <source>
        <dbReference type="EMBL" id="SDR06815.1"/>
    </source>
</evidence>
<evidence type="ECO:0000259" key="7">
    <source>
        <dbReference type="Pfam" id="PF02518"/>
    </source>
</evidence>
<dbReference type="InterPro" id="IPR003594">
    <property type="entry name" value="HATPase_dom"/>
</dbReference>
<feature type="region of interest" description="Disordered" evidence="6">
    <location>
        <begin position="79"/>
        <end position="100"/>
    </location>
</feature>
<dbReference type="RefSeq" id="WP_131815564.1">
    <property type="nucleotide sequence ID" value="NZ_FNKK01000002.1"/>
</dbReference>
<evidence type="ECO:0000256" key="2">
    <source>
        <dbReference type="ARBA" id="ARBA00012438"/>
    </source>
</evidence>
<protein>
    <recommendedName>
        <fullName evidence="2">histidine kinase</fullName>
        <ecNumber evidence="2">2.7.13.3</ecNumber>
    </recommendedName>
</protein>
<sequence>MRGNRSLAEALEESLTRWAQRTGISVETWALPAGEVPERVSRAVMIVLEEALDNVERHSGARVVSVAVTMSRSGLRLTVSDDGAGFDRAPSGPGRPPLEGRGIAAMRAALAEQGGTLSVTSTPGAGTTVRGVIPSR</sequence>
<evidence type="ECO:0000256" key="1">
    <source>
        <dbReference type="ARBA" id="ARBA00000085"/>
    </source>
</evidence>
<keyword evidence="3" id="KW-0808">Transferase</keyword>
<keyword evidence="9" id="KW-1185">Reference proteome</keyword>
<keyword evidence="4 8" id="KW-0418">Kinase</keyword>
<dbReference type="SUPFAM" id="SSF55874">
    <property type="entry name" value="ATPase domain of HSP90 chaperone/DNA topoisomerase II/histidine kinase"/>
    <property type="match status" value="1"/>
</dbReference>